<reference evidence="1 2" key="1">
    <citation type="submission" date="2020-05" db="EMBL/GenBank/DDBJ databases">
        <title>Azospirillum oleiclasticum sp. nov, a nitrogen-fixing and heavy crude oil-emulsifying bacterium isolated from the crude oil of Yumen Oilfield.</title>
        <authorList>
            <person name="Wu D."/>
            <person name="Cai M."/>
            <person name="Zhang X."/>
        </authorList>
    </citation>
    <scope>NUCLEOTIDE SEQUENCE [LARGE SCALE GENOMIC DNA]</scope>
    <source>
        <strain evidence="1 2">ROY-1-1-2</strain>
    </source>
</reference>
<dbReference type="Proteomes" id="UP000584642">
    <property type="component" value="Unassembled WGS sequence"/>
</dbReference>
<evidence type="ECO:0000313" key="1">
    <source>
        <dbReference type="EMBL" id="NYZ24968.1"/>
    </source>
</evidence>
<dbReference type="InterPro" id="IPR008884">
    <property type="entry name" value="TylF_MeTrfase"/>
</dbReference>
<proteinExistence type="predicted"/>
<dbReference type="InterPro" id="IPR029063">
    <property type="entry name" value="SAM-dependent_MTases_sf"/>
</dbReference>
<evidence type="ECO:0000313" key="2">
    <source>
        <dbReference type="Proteomes" id="UP000584642"/>
    </source>
</evidence>
<dbReference type="Gene3D" id="3.40.50.150">
    <property type="entry name" value="Vaccinia Virus protein VP39"/>
    <property type="match status" value="1"/>
</dbReference>
<dbReference type="EMBL" id="JABFDB010000049">
    <property type="protein sequence ID" value="NYZ24968.1"/>
    <property type="molecule type" value="Genomic_DNA"/>
</dbReference>
<organism evidence="1 2">
    <name type="scientific">Azospirillum oleiclasticum</name>
    <dbReference type="NCBI Taxonomy" id="2735135"/>
    <lineage>
        <taxon>Bacteria</taxon>
        <taxon>Pseudomonadati</taxon>
        <taxon>Pseudomonadota</taxon>
        <taxon>Alphaproteobacteria</taxon>
        <taxon>Rhodospirillales</taxon>
        <taxon>Azospirillaceae</taxon>
        <taxon>Azospirillum</taxon>
    </lineage>
</organism>
<name>A0ABX2TMY1_9PROT</name>
<gene>
    <name evidence="1" type="ORF">HND93_35140</name>
</gene>
<keyword evidence="2" id="KW-1185">Reference proteome</keyword>
<dbReference type="PANTHER" id="PTHR40036:SF1">
    <property type="entry name" value="MACROCIN O-METHYLTRANSFERASE"/>
    <property type="match status" value="1"/>
</dbReference>
<comment type="caution">
    <text evidence="1">The sequence shown here is derived from an EMBL/GenBank/DDBJ whole genome shotgun (WGS) entry which is preliminary data.</text>
</comment>
<dbReference type="RefSeq" id="WP_180286742.1">
    <property type="nucleotide sequence ID" value="NZ_JABFDB010000049.1"/>
</dbReference>
<sequence>MIPGNRYIENIMLADHVGRGVPGDFVECGTWRGGMACGLMAVSEAAGNAPDRRFHFFDSFEGLPPADAEKDGTAAVDYQKDPDAPGHFNNCSADYEGFAALVHAQGVAPERIHIHRGWFQDTVGHYAGGPISVLRLDGDWYESTMTCLEALYPLVSPGGAIIIDDYDDWDGCSLAVHDYLSRHRLPARIHRTVLSRVAFLIKVAE</sequence>
<evidence type="ECO:0008006" key="3">
    <source>
        <dbReference type="Google" id="ProtNLM"/>
    </source>
</evidence>
<protein>
    <recommendedName>
        <fullName evidence="3">Macrocin O-methyltransferase</fullName>
    </recommendedName>
</protein>
<dbReference type="Pfam" id="PF05711">
    <property type="entry name" value="TylF"/>
    <property type="match status" value="1"/>
</dbReference>
<dbReference type="SUPFAM" id="SSF53335">
    <property type="entry name" value="S-adenosyl-L-methionine-dependent methyltransferases"/>
    <property type="match status" value="1"/>
</dbReference>
<dbReference type="PANTHER" id="PTHR40036">
    <property type="entry name" value="MACROCIN O-METHYLTRANSFERASE"/>
    <property type="match status" value="1"/>
</dbReference>
<accession>A0ABX2TMY1</accession>